<reference evidence="1 2" key="1">
    <citation type="submission" date="2020-08" db="EMBL/GenBank/DDBJ databases">
        <title>Cohnella phylogeny.</title>
        <authorList>
            <person name="Dunlap C."/>
        </authorList>
    </citation>
    <scope>NUCLEOTIDE SEQUENCE [LARGE SCALE GENOMIC DNA]</scope>
    <source>
        <strain evidence="1 2">DSM 25239</strain>
    </source>
</reference>
<gene>
    <name evidence="1" type="ORF">H7B90_24470</name>
</gene>
<dbReference type="SUPFAM" id="SSF48208">
    <property type="entry name" value="Six-hairpin glycosidases"/>
    <property type="match status" value="1"/>
</dbReference>
<protein>
    <submittedName>
        <fullName evidence="1">Uncharacterized protein</fullName>
    </submittedName>
</protein>
<dbReference type="InterPro" id="IPR008928">
    <property type="entry name" value="6-hairpin_glycosidase_sf"/>
</dbReference>
<dbReference type="SUPFAM" id="SSF81853">
    <property type="entry name" value="Family 10 polysaccharide lyase"/>
    <property type="match status" value="1"/>
</dbReference>
<dbReference type="GO" id="GO:0005975">
    <property type="term" value="P:carbohydrate metabolic process"/>
    <property type="evidence" value="ECO:0007669"/>
    <property type="project" value="InterPro"/>
</dbReference>
<dbReference type="EMBL" id="JACJVR010000097">
    <property type="protein sequence ID" value="MBB6694555.1"/>
    <property type="molecule type" value="Genomic_DNA"/>
</dbReference>
<comment type="caution">
    <text evidence="1">The sequence shown here is derived from an EMBL/GenBank/DDBJ whole genome shotgun (WGS) entry which is preliminary data.</text>
</comment>
<evidence type="ECO:0000313" key="2">
    <source>
        <dbReference type="Proteomes" id="UP000553776"/>
    </source>
</evidence>
<name>A0A841U1Y7_9BACL</name>
<sequence>MNKAGADWLSGFELEWIRETGGEWEKVAGGEEILAELRVEVREGAAEAGGASLSSVDVRVKPGSASGSSLRIAGVRLVMAVDERLGCVWKPHLAPMDGMAVGDKAFRSPAIVFEDAERMTALVPDVGVLAKGTELPHVMDYELKGHRVWYGACEYEETGHVYHRLTPRARELGLGAKRESELESELESGLESESESELGLEGQLRLRFYLASWRKEQVARPRDFRRVERLLWELFAGANMERETQQAPALAIDLEANSVGTASGGESPRDWEIYVGHAYGWAFDRWGDVCWQEFELDGVKVGGVAFLVTAAQKPGMGRENVWREPKSLWNQAWFCGLRSAYGFARWGRDRGMDDWSARAELALNFALSAPRTNGLFPGYYQAGEDGRWESGRWFMSGPRRPSGHEDYVHLLDASWTCYWLLKWHRDIRADERILPFVRDYAETLLRLQRVDGSFPAWVRPDTLEASPFLAESPETSMHAMLLCLLHEVIPDGRYLEAAERAGRFVAYRILPFGKWEDFETYWSCSGEWDGKRYGRLDERSGLYNQCNFGMYWTAEAFKELYMATGEREWLDLGEQTLAEASLYQQIWEPPFFPVPTLGGFGVMNSDDEWNDARQSLFALTYLDYAGLTGDRRYRLRAYWAMKASFYMMYCPENPEAKAIYEKVHPGFGEREYGFHMENFNHHDGTSVQGLGEFTIFDWGCGAAASSLAEFLAKWDEGARD</sequence>
<evidence type="ECO:0000313" key="1">
    <source>
        <dbReference type="EMBL" id="MBB6694555.1"/>
    </source>
</evidence>
<dbReference type="AlphaFoldDB" id="A0A841U1Y7"/>
<dbReference type="RefSeq" id="WP_185138519.1">
    <property type="nucleotide sequence ID" value="NZ_JACJVR010000097.1"/>
</dbReference>
<accession>A0A841U1Y7</accession>
<proteinExistence type="predicted"/>
<organism evidence="1 2">
    <name type="scientific">Cohnella xylanilytica</name>
    <dbReference type="NCBI Taxonomy" id="557555"/>
    <lineage>
        <taxon>Bacteria</taxon>
        <taxon>Bacillati</taxon>
        <taxon>Bacillota</taxon>
        <taxon>Bacilli</taxon>
        <taxon>Bacillales</taxon>
        <taxon>Paenibacillaceae</taxon>
        <taxon>Cohnella</taxon>
    </lineage>
</organism>
<dbReference type="Proteomes" id="UP000553776">
    <property type="component" value="Unassembled WGS sequence"/>
</dbReference>
<keyword evidence="2" id="KW-1185">Reference proteome</keyword>